<dbReference type="InterPro" id="IPR006311">
    <property type="entry name" value="TAT_signal"/>
</dbReference>
<organism evidence="2 3">
    <name type="scientific">Ancylobacter tetraedralis</name>
    <dbReference type="NCBI Taxonomy" id="217068"/>
    <lineage>
        <taxon>Bacteria</taxon>
        <taxon>Pseudomonadati</taxon>
        <taxon>Pseudomonadota</taxon>
        <taxon>Alphaproteobacteria</taxon>
        <taxon>Hyphomicrobiales</taxon>
        <taxon>Xanthobacteraceae</taxon>
        <taxon>Ancylobacter</taxon>
    </lineage>
</organism>
<feature type="chain" id="PRO_5032996797" description="Twin-arginine translocation signal domain-containing protein" evidence="1">
    <location>
        <begin position="26"/>
        <end position="145"/>
    </location>
</feature>
<accession>A0A839Z7A6</accession>
<evidence type="ECO:0000313" key="2">
    <source>
        <dbReference type="EMBL" id="MBB3770993.1"/>
    </source>
</evidence>
<keyword evidence="1" id="KW-0732">Signal</keyword>
<evidence type="ECO:0000313" key="3">
    <source>
        <dbReference type="Proteomes" id="UP000533469"/>
    </source>
</evidence>
<keyword evidence="3" id="KW-1185">Reference proteome</keyword>
<sequence length="145" mass="15156">MTNHTRRSFLSAVAAAAAIPATAAAAVCIIPSGMDTDPVFAAIERHKLANRHHGDACDTTDTMVETFGPVSPEAEEAHALQDEACTADLAALRVVLETVPATASGMVAYLDHIASPLGFEHSMADGEDFAALLATVRQFAERLPA</sequence>
<evidence type="ECO:0000256" key="1">
    <source>
        <dbReference type="SAM" id="SignalP"/>
    </source>
</evidence>
<feature type="signal peptide" evidence="1">
    <location>
        <begin position="1"/>
        <end position="25"/>
    </location>
</feature>
<proteinExistence type="predicted"/>
<name>A0A839Z7A6_9HYPH</name>
<dbReference type="RefSeq" id="WP_183189136.1">
    <property type="nucleotide sequence ID" value="NZ_JACICD010000002.1"/>
</dbReference>
<dbReference type="Proteomes" id="UP000533469">
    <property type="component" value="Unassembled WGS sequence"/>
</dbReference>
<comment type="caution">
    <text evidence="2">The sequence shown here is derived from an EMBL/GenBank/DDBJ whole genome shotgun (WGS) entry which is preliminary data.</text>
</comment>
<dbReference type="AlphaFoldDB" id="A0A839Z7A6"/>
<protein>
    <recommendedName>
        <fullName evidence="4">Twin-arginine translocation signal domain-containing protein</fullName>
    </recommendedName>
</protein>
<evidence type="ECO:0008006" key="4">
    <source>
        <dbReference type="Google" id="ProtNLM"/>
    </source>
</evidence>
<dbReference type="EMBL" id="JACICD010000002">
    <property type="protein sequence ID" value="MBB3770993.1"/>
    <property type="molecule type" value="Genomic_DNA"/>
</dbReference>
<dbReference type="PROSITE" id="PS51318">
    <property type="entry name" value="TAT"/>
    <property type="match status" value="1"/>
</dbReference>
<reference evidence="2 3" key="1">
    <citation type="submission" date="2020-08" db="EMBL/GenBank/DDBJ databases">
        <title>Genomic Encyclopedia of Type Strains, Phase IV (KMG-IV): sequencing the most valuable type-strain genomes for metagenomic binning, comparative biology and taxonomic classification.</title>
        <authorList>
            <person name="Goeker M."/>
        </authorList>
    </citation>
    <scope>NUCLEOTIDE SEQUENCE [LARGE SCALE GENOMIC DNA]</scope>
    <source>
        <strain evidence="2 3">DSM 5895</strain>
    </source>
</reference>
<gene>
    <name evidence="2" type="ORF">FHS55_001588</name>
</gene>